<evidence type="ECO:0000313" key="9">
    <source>
        <dbReference type="Proteomes" id="UP000008221"/>
    </source>
</evidence>
<protein>
    <submittedName>
        <fullName evidence="8">Type II secretion system protein</fullName>
    </submittedName>
</protein>
<evidence type="ECO:0000256" key="5">
    <source>
        <dbReference type="ARBA" id="ARBA00023136"/>
    </source>
</evidence>
<keyword evidence="5 6" id="KW-0472">Membrane</keyword>
<dbReference type="PANTHER" id="PTHR35007:SF3">
    <property type="entry name" value="POSSIBLE CONSERVED ALANINE RICH MEMBRANE PROTEIN"/>
    <property type="match status" value="1"/>
</dbReference>
<keyword evidence="2" id="KW-1003">Cell membrane</keyword>
<proteinExistence type="predicted"/>
<accession>A0LWE2</accession>
<dbReference type="Proteomes" id="UP000008221">
    <property type="component" value="Chromosome"/>
</dbReference>
<comment type="subcellular location">
    <subcellularLocation>
        <location evidence="1">Cell membrane</location>
        <topology evidence="1">Multi-pass membrane protein</topology>
    </subcellularLocation>
</comment>
<keyword evidence="3 6" id="KW-0812">Transmembrane</keyword>
<dbReference type="PROSITE" id="PS51257">
    <property type="entry name" value="PROKAR_LIPOPROTEIN"/>
    <property type="match status" value="1"/>
</dbReference>
<dbReference type="PANTHER" id="PTHR35007">
    <property type="entry name" value="INTEGRAL MEMBRANE PROTEIN-RELATED"/>
    <property type="match status" value="1"/>
</dbReference>
<gene>
    <name evidence="8" type="ordered locus">Acel_1980</name>
</gene>
<dbReference type="eggNOG" id="COG1459">
    <property type="taxonomic scope" value="Bacteria"/>
</dbReference>
<dbReference type="HOGENOM" id="CLU_064089_1_0_11"/>
<dbReference type="InParanoid" id="A0LWE2"/>
<dbReference type="OrthoDB" id="3267562at2"/>
<dbReference type="EMBL" id="CP000481">
    <property type="protein sequence ID" value="ABK53752.1"/>
    <property type="molecule type" value="Genomic_DNA"/>
</dbReference>
<name>A0LWE2_ACIC1</name>
<keyword evidence="9" id="KW-1185">Reference proteome</keyword>
<dbReference type="InterPro" id="IPR018076">
    <property type="entry name" value="T2SS_GspF_dom"/>
</dbReference>
<dbReference type="GO" id="GO:0005886">
    <property type="term" value="C:plasma membrane"/>
    <property type="evidence" value="ECO:0007669"/>
    <property type="project" value="UniProtKB-SubCell"/>
</dbReference>
<sequence length="203" mass="21802">MRTDIFLWLFLIGLGCAAAGGDARKRMHRRLAAPGFRWNAGRPRRQVLTRARRSPAVTGDLLPLACDLLAACLETGVTSRRALELVVEALGRDSLNTPLPAVSSALRLGASAVQAWAEVPAELGWTEVARAFGQAENSGLALAGTLTRLADERRRTVRAWAAQATARAGVRMALPLGVCFLPAFLLVGVLPVIFGFAHSLWPR</sequence>
<feature type="transmembrane region" description="Helical" evidence="6">
    <location>
        <begin position="172"/>
        <end position="197"/>
    </location>
</feature>
<dbReference type="KEGG" id="ace:Acel_1980"/>
<evidence type="ECO:0000256" key="6">
    <source>
        <dbReference type="SAM" id="Phobius"/>
    </source>
</evidence>
<evidence type="ECO:0000256" key="3">
    <source>
        <dbReference type="ARBA" id="ARBA00022692"/>
    </source>
</evidence>
<evidence type="ECO:0000256" key="2">
    <source>
        <dbReference type="ARBA" id="ARBA00022475"/>
    </source>
</evidence>
<dbReference type="AlphaFoldDB" id="A0LWE2"/>
<evidence type="ECO:0000256" key="1">
    <source>
        <dbReference type="ARBA" id="ARBA00004651"/>
    </source>
</evidence>
<keyword evidence="4 6" id="KW-1133">Transmembrane helix</keyword>
<dbReference type="STRING" id="351607.Acel_1980"/>
<dbReference type="RefSeq" id="WP_011720815.1">
    <property type="nucleotide sequence ID" value="NC_008578.1"/>
</dbReference>
<dbReference type="Pfam" id="PF00482">
    <property type="entry name" value="T2SSF"/>
    <property type="match status" value="1"/>
</dbReference>
<evidence type="ECO:0000259" key="7">
    <source>
        <dbReference type="Pfam" id="PF00482"/>
    </source>
</evidence>
<feature type="domain" description="Type II secretion system protein GspF" evidence="7">
    <location>
        <begin position="65"/>
        <end position="189"/>
    </location>
</feature>
<organism evidence="8 9">
    <name type="scientific">Acidothermus cellulolyticus (strain ATCC 43068 / DSM 8971 / 11B)</name>
    <dbReference type="NCBI Taxonomy" id="351607"/>
    <lineage>
        <taxon>Bacteria</taxon>
        <taxon>Bacillati</taxon>
        <taxon>Actinomycetota</taxon>
        <taxon>Actinomycetes</taxon>
        <taxon>Acidothermales</taxon>
        <taxon>Acidothermaceae</taxon>
        <taxon>Acidothermus</taxon>
    </lineage>
</organism>
<reference evidence="8 9" key="1">
    <citation type="journal article" date="2009" name="Genome Res.">
        <title>Complete genome of the cellulolytic thermophile Acidothermus cellulolyticus 11B provides insights into its ecophysiological and evolutionary adaptations.</title>
        <authorList>
            <person name="Barabote R.D."/>
            <person name="Xie G."/>
            <person name="Leu D.H."/>
            <person name="Normand P."/>
            <person name="Necsulea A."/>
            <person name="Daubin V."/>
            <person name="Medigue C."/>
            <person name="Adney W.S."/>
            <person name="Xu X.C."/>
            <person name="Lapidus A."/>
            <person name="Parales R.E."/>
            <person name="Detter C."/>
            <person name="Pujic P."/>
            <person name="Bruce D."/>
            <person name="Lavire C."/>
            <person name="Challacombe J.F."/>
            <person name="Brettin T.S."/>
            <person name="Berry A.M."/>
        </authorList>
    </citation>
    <scope>NUCLEOTIDE SEQUENCE [LARGE SCALE GENOMIC DNA]</scope>
    <source>
        <strain evidence="9">ATCC 43068 / DSM 8971 / 11B</strain>
    </source>
</reference>
<evidence type="ECO:0000313" key="8">
    <source>
        <dbReference type="EMBL" id="ABK53752.1"/>
    </source>
</evidence>
<evidence type="ECO:0000256" key="4">
    <source>
        <dbReference type="ARBA" id="ARBA00022989"/>
    </source>
</evidence>